<comment type="subcellular location">
    <subcellularLocation>
        <location evidence="1">Cell membrane</location>
        <topology evidence="1">Multi-pass membrane protein</topology>
    </subcellularLocation>
</comment>
<keyword evidence="11" id="KW-1185">Reference proteome</keyword>
<feature type="transmembrane region" description="Helical" evidence="8">
    <location>
        <begin position="352"/>
        <end position="375"/>
    </location>
</feature>
<dbReference type="OrthoDB" id="224989at2"/>
<evidence type="ECO:0000256" key="2">
    <source>
        <dbReference type="ARBA" id="ARBA00022475"/>
    </source>
</evidence>
<evidence type="ECO:0000256" key="5">
    <source>
        <dbReference type="ARBA" id="ARBA00022692"/>
    </source>
</evidence>
<sequence length="610" mass="68485">MLGNRSRTLVEVVNLTIRPSPTDPNERMMLERFRTSRLLWYRTVAVVCIAVQSIFLIWGAWRNSPTADETGHLVAGVTYCKYWDFDLYNVNPPLPKIIAALPVVLMEPAFDGSSWERSIGARPEGKLGRDFARLNKDRMRQIFFVARTAMLPFAWLGALGCYWLGRRFYGEEAGLFSLVMWCFSPTLLGHGCLVTSDVASASVLIIFICVWDYFRERPCLETAMNLGFALGVAALCKFSLIVLIPAIVIVGVVDAYSRALSTRKSCLYFVVGGVALCLLNFGYLCMGSLEPIGNYQFVSEKLVNVQSHLPHGFLVPLPHDLVEGVDLQAADFERGWHAYLMGETRKGGFATYYLWASLFKVPTTTLVLLGLALFCRWPNRRELPLLVIPLLLILIASKPPTLNIGIRYVIPLLPLAFVLMGRLTLRTPRVKSAAVALMLATVVIVCLQAPNWLGFFSLASRMAGKPELLLADSNIDWGQDLYALSDWWKEREETEPLNLAFWGPVDPELVGIRHQLPPQQRDRAVPINRSHPQMARLTAGTYVISVNFLHAFSPAEWQDKIGFAGADRPSLEYFSRLDPVEKIGTSLFVYELDQVTCDQFNKELGLIGRR</sequence>
<feature type="domain" description="Glycosyltransferase RgtA/B/C/D-like" evidence="9">
    <location>
        <begin position="132"/>
        <end position="277"/>
    </location>
</feature>
<accession>A0A517NJW3</accession>
<feature type="transmembrane region" description="Helical" evidence="8">
    <location>
        <begin position="39"/>
        <end position="61"/>
    </location>
</feature>
<feature type="transmembrane region" description="Helical" evidence="8">
    <location>
        <begin position="405"/>
        <end position="425"/>
    </location>
</feature>
<dbReference type="PANTHER" id="PTHR33908">
    <property type="entry name" value="MANNOSYLTRANSFERASE YKCB-RELATED"/>
    <property type="match status" value="1"/>
</dbReference>
<feature type="transmembrane region" description="Helical" evidence="8">
    <location>
        <begin position="382"/>
        <end position="399"/>
    </location>
</feature>
<dbReference type="KEGG" id="rlc:K227x_58490"/>
<dbReference type="RefSeq" id="WP_145175362.1">
    <property type="nucleotide sequence ID" value="NZ_CP036525.1"/>
</dbReference>
<dbReference type="AlphaFoldDB" id="A0A517NJW3"/>
<dbReference type="EMBL" id="CP036525">
    <property type="protein sequence ID" value="QDT07422.1"/>
    <property type="molecule type" value="Genomic_DNA"/>
</dbReference>
<dbReference type="GO" id="GO:0005886">
    <property type="term" value="C:plasma membrane"/>
    <property type="evidence" value="ECO:0007669"/>
    <property type="project" value="UniProtKB-SubCell"/>
</dbReference>
<dbReference type="Pfam" id="PF13231">
    <property type="entry name" value="PMT_2"/>
    <property type="match status" value="1"/>
</dbReference>
<evidence type="ECO:0000256" key="4">
    <source>
        <dbReference type="ARBA" id="ARBA00022679"/>
    </source>
</evidence>
<keyword evidence="2" id="KW-1003">Cell membrane</keyword>
<evidence type="ECO:0000313" key="10">
    <source>
        <dbReference type="EMBL" id="QDT07422.1"/>
    </source>
</evidence>
<keyword evidence="6 8" id="KW-1133">Transmembrane helix</keyword>
<dbReference type="GO" id="GO:0016763">
    <property type="term" value="F:pentosyltransferase activity"/>
    <property type="evidence" value="ECO:0007669"/>
    <property type="project" value="TreeGrafter"/>
</dbReference>
<dbReference type="PANTHER" id="PTHR33908:SF11">
    <property type="entry name" value="MEMBRANE PROTEIN"/>
    <property type="match status" value="1"/>
</dbReference>
<dbReference type="GO" id="GO:0009103">
    <property type="term" value="P:lipopolysaccharide biosynthetic process"/>
    <property type="evidence" value="ECO:0007669"/>
    <property type="project" value="UniProtKB-ARBA"/>
</dbReference>
<keyword evidence="4" id="KW-0808">Transferase</keyword>
<feature type="transmembrane region" description="Helical" evidence="8">
    <location>
        <begin position="226"/>
        <end position="253"/>
    </location>
</feature>
<evidence type="ECO:0000256" key="6">
    <source>
        <dbReference type="ARBA" id="ARBA00022989"/>
    </source>
</evidence>
<keyword evidence="5 8" id="KW-0812">Transmembrane</keyword>
<evidence type="ECO:0000256" key="8">
    <source>
        <dbReference type="SAM" id="Phobius"/>
    </source>
</evidence>
<feature type="transmembrane region" description="Helical" evidence="8">
    <location>
        <begin position="142"/>
        <end position="165"/>
    </location>
</feature>
<feature type="transmembrane region" description="Helical" evidence="8">
    <location>
        <begin position="432"/>
        <end position="453"/>
    </location>
</feature>
<evidence type="ECO:0000256" key="1">
    <source>
        <dbReference type="ARBA" id="ARBA00004651"/>
    </source>
</evidence>
<name>A0A517NJW3_9BACT</name>
<protein>
    <recommendedName>
        <fullName evidence="9">Glycosyltransferase RgtA/B/C/D-like domain-containing protein</fullName>
    </recommendedName>
</protein>
<proteinExistence type="predicted"/>
<evidence type="ECO:0000256" key="7">
    <source>
        <dbReference type="ARBA" id="ARBA00023136"/>
    </source>
</evidence>
<organism evidence="10 11">
    <name type="scientific">Rubripirellula lacrimiformis</name>
    <dbReference type="NCBI Taxonomy" id="1930273"/>
    <lineage>
        <taxon>Bacteria</taxon>
        <taxon>Pseudomonadati</taxon>
        <taxon>Planctomycetota</taxon>
        <taxon>Planctomycetia</taxon>
        <taxon>Pirellulales</taxon>
        <taxon>Pirellulaceae</taxon>
        <taxon>Rubripirellula</taxon>
    </lineage>
</organism>
<evidence type="ECO:0000256" key="3">
    <source>
        <dbReference type="ARBA" id="ARBA00022676"/>
    </source>
</evidence>
<reference evidence="10 11" key="1">
    <citation type="submission" date="2019-02" db="EMBL/GenBank/DDBJ databases">
        <title>Deep-cultivation of Planctomycetes and their phenomic and genomic characterization uncovers novel biology.</title>
        <authorList>
            <person name="Wiegand S."/>
            <person name="Jogler M."/>
            <person name="Boedeker C."/>
            <person name="Pinto D."/>
            <person name="Vollmers J."/>
            <person name="Rivas-Marin E."/>
            <person name="Kohn T."/>
            <person name="Peeters S.H."/>
            <person name="Heuer A."/>
            <person name="Rast P."/>
            <person name="Oberbeckmann S."/>
            <person name="Bunk B."/>
            <person name="Jeske O."/>
            <person name="Meyerdierks A."/>
            <person name="Storesund J.E."/>
            <person name="Kallscheuer N."/>
            <person name="Luecker S."/>
            <person name="Lage O.M."/>
            <person name="Pohl T."/>
            <person name="Merkel B.J."/>
            <person name="Hornburger P."/>
            <person name="Mueller R.-W."/>
            <person name="Bruemmer F."/>
            <person name="Labrenz M."/>
            <person name="Spormann A.M."/>
            <person name="Op den Camp H."/>
            <person name="Overmann J."/>
            <person name="Amann R."/>
            <person name="Jetten M.S.M."/>
            <person name="Mascher T."/>
            <person name="Medema M.H."/>
            <person name="Devos D.P."/>
            <person name="Kaster A.-K."/>
            <person name="Ovreas L."/>
            <person name="Rohde M."/>
            <person name="Galperin M.Y."/>
            <person name="Jogler C."/>
        </authorList>
    </citation>
    <scope>NUCLEOTIDE SEQUENCE [LARGE SCALE GENOMIC DNA]</scope>
    <source>
        <strain evidence="10 11">K22_7</strain>
    </source>
</reference>
<keyword evidence="7 8" id="KW-0472">Membrane</keyword>
<feature type="transmembrane region" description="Helical" evidence="8">
    <location>
        <begin position="186"/>
        <end position="214"/>
    </location>
</feature>
<evidence type="ECO:0000313" key="11">
    <source>
        <dbReference type="Proteomes" id="UP000318538"/>
    </source>
</evidence>
<dbReference type="InterPro" id="IPR038731">
    <property type="entry name" value="RgtA/B/C-like"/>
</dbReference>
<dbReference type="Proteomes" id="UP000318538">
    <property type="component" value="Chromosome"/>
</dbReference>
<keyword evidence="3" id="KW-0328">Glycosyltransferase</keyword>
<evidence type="ECO:0000259" key="9">
    <source>
        <dbReference type="Pfam" id="PF13231"/>
    </source>
</evidence>
<dbReference type="InterPro" id="IPR050297">
    <property type="entry name" value="LipidA_mod_glycosyltrf_83"/>
</dbReference>
<gene>
    <name evidence="10" type="ORF">K227x_58490</name>
</gene>
<feature type="transmembrane region" description="Helical" evidence="8">
    <location>
        <begin position="265"/>
        <end position="284"/>
    </location>
</feature>